<reference evidence="1 2" key="1">
    <citation type="submission" date="2019-05" db="EMBL/GenBank/DDBJ databases">
        <authorList>
            <person name="Qu J.-H."/>
        </authorList>
    </citation>
    <scope>NUCLEOTIDE SEQUENCE [LARGE SCALE GENOMIC DNA]</scope>
    <source>
        <strain evidence="1 2">NS28</strain>
    </source>
</reference>
<organism evidence="1 2">
    <name type="scientific">Dyadobacter flavalbus</name>
    <dbReference type="NCBI Taxonomy" id="2579942"/>
    <lineage>
        <taxon>Bacteria</taxon>
        <taxon>Pseudomonadati</taxon>
        <taxon>Bacteroidota</taxon>
        <taxon>Cytophagia</taxon>
        <taxon>Cytophagales</taxon>
        <taxon>Spirosomataceae</taxon>
        <taxon>Dyadobacter</taxon>
    </lineage>
</organism>
<dbReference type="PROSITE" id="PS51318">
    <property type="entry name" value="TAT"/>
    <property type="match status" value="1"/>
</dbReference>
<dbReference type="Proteomes" id="UP000323994">
    <property type="component" value="Unassembled WGS sequence"/>
</dbReference>
<name>A0A5M8QY94_9BACT</name>
<dbReference type="EMBL" id="VBSN01000027">
    <property type="protein sequence ID" value="KAA6440348.1"/>
    <property type="molecule type" value="Genomic_DNA"/>
</dbReference>
<accession>A0A5M8QY94</accession>
<comment type="caution">
    <text evidence="1">The sequence shown here is derived from an EMBL/GenBank/DDBJ whole genome shotgun (WGS) entry which is preliminary data.</text>
</comment>
<evidence type="ECO:0000313" key="1">
    <source>
        <dbReference type="EMBL" id="KAA6440348.1"/>
    </source>
</evidence>
<evidence type="ECO:0000313" key="2">
    <source>
        <dbReference type="Proteomes" id="UP000323994"/>
    </source>
</evidence>
<sequence>MTLERRKFIQMTAMGLATVMSGIALPSLAKQKQIQPLGPGTRPLSITMPTPDGKYQFLVDGKKQVISITGEKGNLQIPDHSCIIEYTGEDGTTELSVYIDHETTDSYLHPGMPSKDVEAELEWDAVLLGNPIRGGKVVASITGPANTTPEVEIFDIRGNTLIKEKVTKSNTTDQFTFDVQPYAKGMLLVKVSCEEFTKTLKVMHGN</sequence>
<dbReference type="InterPro" id="IPR026444">
    <property type="entry name" value="Secre_tail"/>
</dbReference>
<dbReference type="RefSeq" id="WP_139011361.1">
    <property type="nucleotide sequence ID" value="NZ_VBSN01000027.1"/>
</dbReference>
<dbReference type="AlphaFoldDB" id="A0A5M8QY94"/>
<proteinExistence type="predicted"/>
<dbReference type="InterPro" id="IPR006311">
    <property type="entry name" value="TAT_signal"/>
</dbReference>
<keyword evidence="2" id="KW-1185">Reference proteome</keyword>
<gene>
    <name evidence="1" type="ORF">FEM33_07015</name>
</gene>
<protein>
    <submittedName>
        <fullName evidence="1">T9SS type A sorting domain-containing protein</fullName>
    </submittedName>
</protein>
<dbReference type="NCBIfam" id="TIGR04183">
    <property type="entry name" value="Por_Secre_tail"/>
    <property type="match status" value="1"/>
</dbReference>